<dbReference type="Proteomes" id="UP000325536">
    <property type="component" value="Chromosome"/>
</dbReference>
<dbReference type="Pfam" id="PF18475">
    <property type="entry name" value="PIN7"/>
    <property type="match status" value="1"/>
</dbReference>
<dbReference type="InterPro" id="IPR041494">
    <property type="entry name" value="PIN7"/>
</dbReference>
<evidence type="ECO:0000313" key="3">
    <source>
        <dbReference type="Proteomes" id="UP000325536"/>
    </source>
</evidence>
<dbReference type="EMBL" id="CP031699">
    <property type="protein sequence ID" value="QEY24465.1"/>
    <property type="molecule type" value="Genomic_DNA"/>
</dbReference>
<name>A0A5P3MTT2_NEIAN</name>
<reference evidence="2 3" key="1">
    <citation type="submission" date="2018-08" db="EMBL/GenBank/DDBJ databases">
        <title>Neisseria animalis ATCC 49930 complete genome.</title>
        <authorList>
            <person name="Veseli I.A."/>
            <person name="Mascarenhas dos Santos A.C."/>
            <person name="Buttler R."/>
            <person name="Pombert J.-F."/>
        </authorList>
    </citation>
    <scope>NUCLEOTIDE SEQUENCE [LARGE SCALE GENOMIC DNA]</scope>
    <source>
        <strain evidence="2 3">ATCC 49930</strain>
    </source>
</reference>
<feature type="domain" description="PIN-like" evidence="1">
    <location>
        <begin position="5"/>
        <end position="105"/>
    </location>
</feature>
<keyword evidence="3" id="KW-1185">Reference proteome</keyword>
<protein>
    <recommendedName>
        <fullName evidence="1">PIN-like domain-containing protein</fullName>
    </recommendedName>
</protein>
<gene>
    <name evidence="2" type="ORF">D0T90_08285</name>
</gene>
<accession>A0A5P3MTT2</accession>
<organism evidence="2 3">
    <name type="scientific">Neisseria animalis</name>
    <dbReference type="NCBI Taxonomy" id="492"/>
    <lineage>
        <taxon>Bacteria</taxon>
        <taxon>Pseudomonadati</taxon>
        <taxon>Pseudomonadota</taxon>
        <taxon>Betaproteobacteria</taxon>
        <taxon>Neisseriales</taxon>
        <taxon>Neisseriaceae</taxon>
        <taxon>Neisseria</taxon>
    </lineage>
</organism>
<evidence type="ECO:0000313" key="2">
    <source>
        <dbReference type="EMBL" id="QEY24465.1"/>
    </source>
</evidence>
<evidence type="ECO:0000259" key="1">
    <source>
        <dbReference type="Pfam" id="PF18475"/>
    </source>
</evidence>
<dbReference type="KEGG" id="naq:D0T90_08285"/>
<proteinExistence type="predicted"/>
<dbReference type="RefSeq" id="WP_162842959.1">
    <property type="nucleotide sequence ID" value="NZ_CP031699.1"/>
</dbReference>
<sequence>MKHILIDFENVRPKAEQLNGLDGENCHIWLFLGKLQQKTLSVELCEALCRFGKNVHFVRVAKTGKNALDFYLAYYLGKITEQDREALICILSCDGGFDVLVEHLADAKLCRGIVRLSELSEAVQSEAVLLEKQEVVQDNNDVEISVPVPLHQSPTFINQCAKKAVSLLIQPDTFRPRVMKNLQTGLSKLFEEEFVTFDDNQKQEAVDLIIKRMTDKELISLESGTNLVCYHLDSDSILKRLVGKLAAAKPKTVPAAKNVLRSQAQIFCVEIEEATIDDILKFCLTKKILRIKGAKIEYPPFSFGNQSTTSCGHCGSRG</sequence>
<dbReference type="AlphaFoldDB" id="A0A5P3MTT2"/>